<keyword evidence="1" id="KW-0812">Transmembrane</keyword>
<dbReference type="Proteomes" id="UP000676967">
    <property type="component" value="Chromosome"/>
</dbReference>
<dbReference type="EMBL" id="AP023356">
    <property type="protein sequence ID" value="BCJ44156.1"/>
    <property type="molecule type" value="Genomic_DNA"/>
</dbReference>
<accession>A0ABM7LY20</accession>
<feature type="transmembrane region" description="Helical" evidence="1">
    <location>
        <begin position="61"/>
        <end position="82"/>
    </location>
</feature>
<keyword evidence="3" id="KW-1185">Reference proteome</keyword>
<feature type="transmembrane region" description="Helical" evidence="1">
    <location>
        <begin position="263"/>
        <end position="282"/>
    </location>
</feature>
<feature type="transmembrane region" description="Helical" evidence="1">
    <location>
        <begin position="180"/>
        <end position="203"/>
    </location>
</feature>
<gene>
    <name evidence="2" type="ORF">Aiant_48130</name>
</gene>
<evidence type="ECO:0008006" key="4">
    <source>
        <dbReference type="Google" id="ProtNLM"/>
    </source>
</evidence>
<feature type="transmembrane region" description="Helical" evidence="1">
    <location>
        <begin position="210"/>
        <end position="232"/>
    </location>
</feature>
<reference evidence="2 3" key="1">
    <citation type="submission" date="2020-08" db="EMBL/GenBank/DDBJ databases">
        <title>Whole genome shotgun sequence of Actinoplanes ianthinogenes NBRC 13996.</title>
        <authorList>
            <person name="Komaki H."/>
            <person name="Tamura T."/>
        </authorList>
    </citation>
    <scope>NUCLEOTIDE SEQUENCE [LARGE SCALE GENOMIC DNA]</scope>
    <source>
        <strain evidence="2 3">NBRC 13996</strain>
    </source>
</reference>
<evidence type="ECO:0000313" key="2">
    <source>
        <dbReference type="EMBL" id="BCJ44156.1"/>
    </source>
</evidence>
<evidence type="ECO:0000313" key="3">
    <source>
        <dbReference type="Proteomes" id="UP000676967"/>
    </source>
</evidence>
<name>A0ABM7LY20_9ACTN</name>
<proteinExistence type="predicted"/>
<sequence>MFRESVNLCRAAGYVHADTVSCVPESEFVMTASAALRGRRDNPSVWVVTSTELTRLRRGFIAWYALLAPVVIAVPLFMGSLFAPDGPGEHTWKVFSTSTLNLWGMLVPMSAGLLAALSIRSDQDSWRLMLSYAVPRHRYFTGKVAALSLLGLVSSVVLFAMLLLAAAINGQLADAVGLAAGAAFLPWLVGLATTGIAVLVAAAWGLGPSIAVGVVGMFGGLIVADKSFWFAVPFSWPMRILQSVAGVGTNGIPLPGGGSSGHAIPVAVALSVVVLVLVLLAGGRLMTRKEV</sequence>
<dbReference type="InterPro" id="IPR021205">
    <property type="entry name" value="Lanti_perm_SpaE/MutE/EpiE-like"/>
</dbReference>
<organism evidence="2 3">
    <name type="scientific">Actinoplanes ianthinogenes</name>
    <dbReference type="NCBI Taxonomy" id="122358"/>
    <lineage>
        <taxon>Bacteria</taxon>
        <taxon>Bacillati</taxon>
        <taxon>Actinomycetota</taxon>
        <taxon>Actinomycetes</taxon>
        <taxon>Micromonosporales</taxon>
        <taxon>Micromonosporaceae</taxon>
        <taxon>Actinoplanes</taxon>
    </lineage>
</organism>
<dbReference type="CDD" id="cd21807">
    <property type="entry name" value="ABC-2_lan_permease_MutE_EpiE-like"/>
    <property type="match status" value="1"/>
</dbReference>
<keyword evidence="1" id="KW-0472">Membrane</keyword>
<protein>
    <recommendedName>
        <fullName evidence="4">ABC-2 type transport system permease protein</fullName>
    </recommendedName>
</protein>
<evidence type="ECO:0000256" key="1">
    <source>
        <dbReference type="SAM" id="Phobius"/>
    </source>
</evidence>
<keyword evidence="1" id="KW-1133">Transmembrane helix</keyword>
<feature type="transmembrane region" description="Helical" evidence="1">
    <location>
        <begin position="140"/>
        <end position="168"/>
    </location>
</feature>
<dbReference type="Pfam" id="PF12730">
    <property type="entry name" value="ABC2_membrane_4"/>
    <property type="match status" value="1"/>
</dbReference>
<feature type="transmembrane region" description="Helical" evidence="1">
    <location>
        <begin position="102"/>
        <end position="119"/>
    </location>
</feature>